<proteinExistence type="predicted"/>
<dbReference type="InterPro" id="IPR014710">
    <property type="entry name" value="RmlC-like_jellyroll"/>
</dbReference>
<keyword evidence="3" id="KW-0804">Transcription</keyword>
<dbReference type="PANTHER" id="PTHR24567:SF68">
    <property type="entry name" value="DNA-BINDING TRANSCRIPTIONAL DUAL REGULATOR CRP"/>
    <property type="match status" value="1"/>
</dbReference>
<dbReference type="PROSITE" id="PS50042">
    <property type="entry name" value="CNMP_BINDING_3"/>
    <property type="match status" value="1"/>
</dbReference>
<sequence>MLFSQGDQPDGLYLIAEGHVRVWLGDAEGNELTLALLGGGDAVGEMALIDGQPRSASASIIGPGQLLYLDAPDFGRLQKQEPAISRHLVKLLAERLRGSNEALIEAAFLPLRSRLCRKLLDLAQSHAKATPTGMVFDRAFSQEEMARMLGVSREAVNRQIIAMRHDGHIRKVGRRIEIPDMERLARLSEML</sequence>
<keyword evidence="7" id="KW-1185">Reference proteome</keyword>
<keyword evidence="1" id="KW-0805">Transcription regulation</keyword>
<dbReference type="InterPro" id="IPR012318">
    <property type="entry name" value="HTH_CRP"/>
</dbReference>
<dbReference type="InterPro" id="IPR050397">
    <property type="entry name" value="Env_Response_Regulators"/>
</dbReference>
<dbReference type="Proteomes" id="UP001202550">
    <property type="component" value="Unassembled WGS sequence"/>
</dbReference>
<dbReference type="InterPro" id="IPR000595">
    <property type="entry name" value="cNMP-bd_dom"/>
</dbReference>
<dbReference type="EMBL" id="JALZWP010000006">
    <property type="protein sequence ID" value="MCL1628748.1"/>
    <property type="molecule type" value="Genomic_DNA"/>
</dbReference>
<evidence type="ECO:0000256" key="1">
    <source>
        <dbReference type="ARBA" id="ARBA00023015"/>
    </source>
</evidence>
<evidence type="ECO:0000259" key="4">
    <source>
        <dbReference type="PROSITE" id="PS50042"/>
    </source>
</evidence>
<keyword evidence="2" id="KW-0238">DNA-binding</keyword>
<dbReference type="SUPFAM" id="SSF51206">
    <property type="entry name" value="cAMP-binding domain-like"/>
    <property type="match status" value="1"/>
</dbReference>
<organism evidence="6 7">
    <name type="scientific">Roseinatronobacter domitianus</name>
    <dbReference type="NCBI Taxonomy" id="2940293"/>
    <lineage>
        <taxon>Bacteria</taxon>
        <taxon>Pseudomonadati</taxon>
        <taxon>Pseudomonadota</taxon>
        <taxon>Alphaproteobacteria</taxon>
        <taxon>Rhodobacterales</taxon>
        <taxon>Paracoccaceae</taxon>
        <taxon>Roseinatronobacter</taxon>
    </lineage>
</organism>
<dbReference type="InterPro" id="IPR018490">
    <property type="entry name" value="cNMP-bd_dom_sf"/>
</dbReference>
<evidence type="ECO:0000313" key="7">
    <source>
        <dbReference type="Proteomes" id="UP001202550"/>
    </source>
</evidence>
<dbReference type="InterPro" id="IPR036390">
    <property type="entry name" value="WH_DNA-bd_sf"/>
</dbReference>
<dbReference type="CDD" id="cd00038">
    <property type="entry name" value="CAP_ED"/>
    <property type="match status" value="1"/>
</dbReference>
<reference evidence="6 7" key="1">
    <citation type="submission" date="2022-05" db="EMBL/GenBank/DDBJ databases">
        <title>Seasonal and diel survey of microbial diversity of the Tyrrhenian coast.</title>
        <authorList>
            <person name="Gattoni G."/>
            <person name="Corral P."/>
        </authorList>
    </citation>
    <scope>NUCLEOTIDE SEQUENCE [LARGE SCALE GENOMIC DNA]</scope>
    <source>
        <strain evidence="6 7">V10</strain>
    </source>
</reference>
<feature type="domain" description="HTH crp-type" evidence="5">
    <location>
        <begin position="109"/>
        <end position="182"/>
    </location>
</feature>
<dbReference type="PANTHER" id="PTHR24567">
    <property type="entry name" value="CRP FAMILY TRANSCRIPTIONAL REGULATORY PROTEIN"/>
    <property type="match status" value="1"/>
</dbReference>
<gene>
    <name evidence="6" type="ORF">M3N55_08390</name>
</gene>
<comment type="caution">
    <text evidence="6">The sequence shown here is derived from an EMBL/GenBank/DDBJ whole genome shotgun (WGS) entry which is preliminary data.</text>
</comment>
<dbReference type="Pfam" id="PF13545">
    <property type="entry name" value="HTH_Crp_2"/>
    <property type="match status" value="1"/>
</dbReference>
<dbReference type="Pfam" id="PF00027">
    <property type="entry name" value="cNMP_binding"/>
    <property type="match status" value="1"/>
</dbReference>
<accession>A0ABT0M2B8</accession>
<evidence type="ECO:0000256" key="3">
    <source>
        <dbReference type="ARBA" id="ARBA00023163"/>
    </source>
</evidence>
<evidence type="ECO:0000259" key="5">
    <source>
        <dbReference type="PROSITE" id="PS51063"/>
    </source>
</evidence>
<dbReference type="SMART" id="SM00419">
    <property type="entry name" value="HTH_CRP"/>
    <property type="match status" value="1"/>
</dbReference>
<dbReference type="Gene3D" id="2.60.120.10">
    <property type="entry name" value="Jelly Rolls"/>
    <property type="match status" value="1"/>
</dbReference>
<protein>
    <submittedName>
        <fullName evidence="6">Crp/Fnr family transcriptional regulator</fullName>
    </submittedName>
</protein>
<evidence type="ECO:0000313" key="6">
    <source>
        <dbReference type="EMBL" id="MCL1628748.1"/>
    </source>
</evidence>
<name>A0ABT0M2B8_9RHOB</name>
<feature type="domain" description="Cyclic nucleotide-binding" evidence="4">
    <location>
        <begin position="1"/>
        <end position="95"/>
    </location>
</feature>
<dbReference type="SUPFAM" id="SSF46785">
    <property type="entry name" value="Winged helix' DNA-binding domain"/>
    <property type="match status" value="1"/>
</dbReference>
<evidence type="ECO:0000256" key="2">
    <source>
        <dbReference type="ARBA" id="ARBA00023125"/>
    </source>
</evidence>
<dbReference type="SMART" id="SM00100">
    <property type="entry name" value="cNMP"/>
    <property type="match status" value="1"/>
</dbReference>
<dbReference type="PROSITE" id="PS51063">
    <property type="entry name" value="HTH_CRP_2"/>
    <property type="match status" value="1"/>
</dbReference>